<evidence type="ECO:0000313" key="3">
    <source>
        <dbReference type="Proteomes" id="UP000464507"/>
    </source>
</evidence>
<dbReference type="AlphaFoldDB" id="A0A7L5AG60"/>
<accession>A0A7L5AG60</accession>
<dbReference type="KEGG" id="mant:BHD05_05640"/>
<dbReference type="Pfam" id="PF05834">
    <property type="entry name" value="Lycopene_cycl"/>
    <property type="match status" value="1"/>
</dbReference>
<dbReference type="InterPro" id="IPR036188">
    <property type="entry name" value="FAD/NAD-bd_sf"/>
</dbReference>
<feature type="region of interest" description="Disordered" evidence="1">
    <location>
        <begin position="1"/>
        <end position="30"/>
    </location>
</feature>
<sequence>MQRGGDVGVEGSARSDLTTSDTAPRGTPAVVPESLARRRTSTIYDVVILGAGCAGLTSCLALLEAGAVGPILLIDSRTHYADDRTWCFWDVEATPFTHLARSSWDEWQVRTVAGTVTAAAPATPYLCLAANDFYTFALASIAKFGNVELRLDERAGEYREAGDVEVGGPANGATGDLVEVSTDGGTVWARELIDSRGLALSGTTVAAVKETSTWVPQQFVGLHIVATRPVFDPGECRLMDFAVDQSRGLRFMYVLPSSPFEALVENVYMSEPRLGAEGYQREIEEYLLAEFGLEPNEFVVAGAERGYIPMTDHRFARRMSARVTAAGMRGGATRPSTGYTFLGIQRSSRELADRLIRECRVAVGQPAARPDTGGRADVWRRPDAAPHARRTRAHADPTCSLLDAVFLRFLADHPERAPHVFALMFGRVDTASLVRFLTERSGALDHARLIIALPKLPFLRSAATVMGRRGLRALGTWGAAHRR</sequence>
<dbReference type="Proteomes" id="UP000464507">
    <property type="component" value="Chromosome"/>
</dbReference>
<evidence type="ECO:0008006" key="4">
    <source>
        <dbReference type="Google" id="ProtNLM"/>
    </source>
</evidence>
<evidence type="ECO:0000256" key="1">
    <source>
        <dbReference type="SAM" id="MobiDB-lite"/>
    </source>
</evidence>
<dbReference type="EMBL" id="CP017146">
    <property type="protein sequence ID" value="QHO69207.1"/>
    <property type="molecule type" value="Genomic_DNA"/>
</dbReference>
<reference evidence="2 3" key="1">
    <citation type="submission" date="2016-09" db="EMBL/GenBank/DDBJ databases">
        <title>Complete genome sequence of microbes from the polar regions.</title>
        <authorList>
            <person name="Liao L."/>
            <person name="Chen B."/>
        </authorList>
    </citation>
    <scope>NUCLEOTIDE SEQUENCE [LARGE SCALE GENOMIC DNA]</scope>
    <source>
        <strain evidence="2 3">ZS314</strain>
    </source>
</reference>
<gene>
    <name evidence="2" type="ORF">BHD05_05640</name>
</gene>
<organism evidence="2 3">
    <name type="scientific">Marisediminicola antarctica</name>
    <dbReference type="NCBI Taxonomy" id="674079"/>
    <lineage>
        <taxon>Bacteria</taxon>
        <taxon>Bacillati</taxon>
        <taxon>Actinomycetota</taxon>
        <taxon>Actinomycetes</taxon>
        <taxon>Micrococcales</taxon>
        <taxon>Microbacteriaceae</taxon>
        <taxon>Marisediminicola</taxon>
    </lineage>
</organism>
<name>A0A7L5AG60_9MICO</name>
<protein>
    <recommendedName>
        <fullName evidence="4">Lycopene cyclase</fullName>
    </recommendedName>
</protein>
<dbReference type="SUPFAM" id="SSF51905">
    <property type="entry name" value="FAD/NAD(P)-binding domain"/>
    <property type="match status" value="1"/>
</dbReference>
<proteinExistence type="predicted"/>
<keyword evidence="3" id="KW-1185">Reference proteome</keyword>
<evidence type="ECO:0000313" key="2">
    <source>
        <dbReference type="EMBL" id="QHO69207.1"/>
    </source>
</evidence>